<keyword evidence="1" id="KW-1133">Transmembrane helix</keyword>
<evidence type="ECO:0000313" key="3">
    <source>
        <dbReference type="Proteomes" id="UP000326532"/>
    </source>
</evidence>
<dbReference type="Proteomes" id="UP000326532">
    <property type="component" value="Unassembled WGS sequence"/>
</dbReference>
<organism evidence="2 3">
    <name type="scientific">Aspergillus parasiticus</name>
    <dbReference type="NCBI Taxonomy" id="5067"/>
    <lineage>
        <taxon>Eukaryota</taxon>
        <taxon>Fungi</taxon>
        <taxon>Dikarya</taxon>
        <taxon>Ascomycota</taxon>
        <taxon>Pezizomycotina</taxon>
        <taxon>Eurotiomycetes</taxon>
        <taxon>Eurotiomycetidae</taxon>
        <taxon>Eurotiales</taxon>
        <taxon>Aspergillaceae</taxon>
        <taxon>Aspergillus</taxon>
        <taxon>Aspergillus subgen. Circumdati</taxon>
    </lineage>
</organism>
<keyword evidence="1" id="KW-0472">Membrane</keyword>
<gene>
    <name evidence="2" type="ORF">BDV34DRAFT_193807</name>
</gene>
<keyword evidence="1" id="KW-0812">Transmembrane</keyword>
<name>A0A5N6DMW6_ASPPA</name>
<dbReference type="AlphaFoldDB" id="A0A5N6DMW6"/>
<sequence length="62" mass="7050">MQYGVGLSILITLEECASPCQGTLFPFPRLRPQMSGYSASLLCKGHFPFYFSFFALFILFLF</sequence>
<accession>A0A5N6DMW6</accession>
<dbReference type="VEuPathDB" id="FungiDB:BDV34DRAFT_193807"/>
<evidence type="ECO:0000256" key="1">
    <source>
        <dbReference type="SAM" id="Phobius"/>
    </source>
</evidence>
<feature type="transmembrane region" description="Helical" evidence="1">
    <location>
        <begin position="38"/>
        <end position="61"/>
    </location>
</feature>
<protein>
    <submittedName>
        <fullName evidence="2">Uncharacterized protein</fullName>
    </submittedName>
</protein>
<evidence type="ECO:0000313" key="2">
    <source>
        <dbReference type="EMBL" id="KAB8206448.1"/>
    </source>
</evidence>
<keyword evidence="3" id="KW-1185">Reference proteome</keyword>
<proteinExistence type="predicted"/>
<dbReference type="EMBL" id="ML734963">
    <property type="protein sequence ID" value="KAB8206448.1"/>
    <property type="molecule type" value="Genomic_DNA"/>
</dbReference>
<reference evidence="2 3" key="1">
    <citation type="submission" date="2019-04" db="EMBL/GenBank/DDBJ databases">
        <title>Fungal friends and foes A comparative genomics study of 23 Aspergillus species from section Flavi.</title>
        <authorList>
            <consortium name="DOE Joint Genome Institute"/>
            <person name="Kjaerbolling I."/>
            <person name="Vesth T.C."/>
            <person name="Frisvad J.C."/>
            <person name="Nybo J.L."/>
            <person name="Theobald S."/>
            <person name="Kildgaard S."/>
            <person name="Petersen T.I."/>
            <person name="Kuo A."/>
            <person name="Sato A."/>
            <person name="Lyhne E.K."/>
            <person name="Kogle M.E."/>
            <person name="Wiebenga A."/>
            <person name="Kun R.S."/>
            <person name="Lubbers R.J."/>
            <person name="Makela M.R."/>
            <person name="Barry K."/>
            <person name="Chovatia M."/>
            <person name="Clum A."/>
            <person name="Daum C."/>
            <person name="Haridas S."/>
            <person name="He G."/>
            <person name="LaButti K."/>
            <person name="Lipzen A."/>
            <person name="Mondo S."/>
            <person name="Pangilinan J."/>
            <person name="Riley R."/>
            <person name="Salamov A."/>
            <person name="Simmons B.A."/>
            <person name="Magnuson J.K."/>
            <person name="Henrissat B."/>
            <person name="Mortensen U.H."/>
            <person name="Larsen T.O."/>
            <person name="De vries R.P."/>
            <person name="Grigoriev I.V."/>
            <person name="Machida M."/>
            <person name="Baker S.E."/>
            <person name="Andersen M.R."/>
        </authorList>
    </citation>
    <scope>NUCLEOTIDE SEQUENCE [LARGE SCALE GENOMIC DNA]</scope>
    <source>
        <strain evidence="2 3">CBS 117618</strain>
    </source>
</reference>